<dbReference type="eggNOG" id="ENOG5032Z4E">
    <property type="taxonomic scope" value="Bacteria"/>
</dbReference>
<dbReference type="Proteomes" id="UP000027337">
    <property type="component" value="Unassembled WGS sequence"/>
</dbReference>
<organism evidence="1 2">
    <name type="scientific">Sulfitobacter mediterraneus</name>
    <dbReference type="NCBI Taxonomy" id="83219"/>
    <lineage>
        <taxon>Bacteria</taxon>
        <taxon>Pseudomonadati</taxon>
        <taxon>Pseudomonadota</taxon>
        <taxon>Alphaproteobacteria</taxon>
        <taxon>Rhodobacterales</taxon>
        <taxon>Roseobacteraceae</taxon>
        <taxon>Sulfitobacter</taxon>
    </lineage>
</organism>
<comment type="caution">
    <text evidence="1">The sequence shown here is derived from an EMBL/GenBank/DDBJ whole genome shotgun (WGS) entry which is preliminary data.</text>
</comment>
<name>A0A061SP63_9RHOB</name>
<protein>
    <submittedName>
        <fullName evidence="1">Uncharacterized protein</fullName>
    </submittedName>
</protein>
<gene>
    <name evidence="1" type="ORF">PM02_19315</name>
</gene>
<reference evidence="1 2" key="1">
    <citation type="journal article" date="2014" name="Genome Announc.">
        <title>Draft Genome Sequences of Two Isolates of the Roseobacter Group, Sulfitobacter sp. Strains 3SOLIMAR09 and 1FIGIMAR09, from Harbors of Mallorca Island (Mediterranean Sea).</title>
        <authorList>
            <person name="Mas-Llado M."/>
            <person name="Pina-Villalonga J.M."/>
            <person name="Brunet-Galmes I."/>
            <person name="Nogales B."/>
            <person name="Bosch R."/>
        </authorList>
    </citation>
    <scope>NUCLEOTIDE SEQUENCE [LARGE SCALE GENOMIC DNA]</scope>
    <source>
        <strain evidence="1 2">1FIGIMAR09</strain>
    </source>
</reference>
<proteinExistence type="predicted"/>
<sequence length="139" mass="15648">MAKRVSTRKIKKHRLYGYDEAGDALGVTSHTVRSWRASGLEVMATNTPHYILGAELIRYIEDKQATKSVKMALDQMYCFKCKEPRKPLWAMVDYIPINGTRGRLTGLCETCEGGLQRFVGKGDLGRFGQIYEITIKGVS</sequence>
<dbReference type="STRING" id="83219.PM02_19315"/>
<evidence type="ECO:0000313" key="1">
    <source>
        <dbReference type="EMBL" id="KAJ01448.1"/>
    </source>
</evidence>
<evidence type="ECO:0000313" key="2">
    <source>
        <dbReference type="Proteomes" id="UP000027337"/>
    </source>
</evidence>
<dbReference type="AlphaFoldDB" id="A0A061SP63"/>
<accession>A0A061SP63</accession>
<dbReference type="RefSeq" id="WP_051584264.1">
    <property type="nucleotide sequence ID" value="NZ_JEMU01000030.1"/>
</dbReference>
<keyword evidence="2" id="KW-1185">Reference proteome</keyword>
<dbReference type="EMBL" id="JEMU01000030">
    <property type="protein sequence ID" value="KAJ01448.1"/>
    <property type="molecule type" value="Genomic_DNA"/>
</dbReference>